<sequence length="91" mass="10531">ITIKETFIRKNKNNEIFVSFKLSTNVEKGTDSLQYAYYVYCKGIKEPIEKIMYSSKETLLYKVKHPGKYKVKIFVRNGTQKVLASTATVDI</sequence>
<gene>
    <name evidence="1" type="ORF">V2W34_15400</name>
</gene>
<dbReference type="Proteomes" id="UP001356080">
    <property type="component" value="Unassembled WGS sequence"/>
</dbReference>
<protein>
    <recommendedName>
        <fullName evidence="3">Two component regulator three Y domain-containing protein</fullName>
    </recommendedName>
</protein>
<comment type="caution">
    <text evidence="1">The sequence shown here is derived from an EMBL/GenBank/DDBJ whole genome shotgun (WGS) entry which is preliminary data.</text>
</comment>
<dbReference type="EMBL" id="JAZHPM010000031">
    <property type="protein sequence ID" value="MEF2293386.1"/>
    <property type="molecule type" value="Genomic_DNA"/>
</dbReference>
<feature type="non-terminal residue" evidence="1">
    <location>
        <position position="1"/>
    </location>
</feature>
<accession>A0ABU7VKS6</accession>
<name>A0ABU7VKS6_9BACI</name>
<proteinExistence type="predicted"/>
<evidence type="ECO:0000313" key="1">
    <source>
        <dbReference type="EMBL" id="MEF2293386.1"/>
    </source>
</evidence>
<evidence type="ECO:0008006" key="3">
    <source>
        <dbReference type="Google" id="ProtNLM"/>
    </source>
</evidence>
<organism evidence="1 2">
    <name type="scientific">Virgibacillus dokdonensis</name>
    <dbReference type="NCBI Taxonomy" id="302167"/>
    <lineage>
        <taxon>Bacteria</taxon>
        <taxon>Bacillati</taxon>
        <taxon>Bacillota</taxon>
        <taxon>Bacilli</taxon>
        <taxon>Bacillales</taxon>
        <taxon>Bacillaceae</taxon>
        <taxon>Virgibacillus</taxon>
    </lineage>
</organism>
<reference evidence="1 2" key="1">
    <citation type="submission" date="2024-01" db="EMBL/GenBank/DDBJ databases">
        <title>Survival strategy associated with biotechnological potential of Virgibacillus dokdonensis T4.6 isolated from salt-fermented shrimp paste.</title>
        <authorList>
            <person name="Doan T.V."/>
            <person name="Quach N.T."/>
            <person name="Phi Q.-T."/>
        </authorList>
    </citation>
    <scope>NUCLEOTIDE SEQUENCE [LARGE SCALE GENOMIC DNA]</scope>
    <source>
        <strain evidence="1 2">T4.6</strain>
    </source>
</reference>
<evidence type="ECO:0000313" key="2">
    <source>
        <dbReference type="Proteomes" id="UP001356080"/>
    </source>
</evidence>
<keyword evidence="2" id="KW-1185">Reference proteome</keyword>